<gene>
    <name evidence="1" type="ORF">SGGMMB4_02330</name>
</gene>
<dbReference type="RefSeq" id="WP_158302361.1">
    <property type="nucleotide sequence ID" value="NC_007712.1"/>
</dbReference>
<reference evidence="1 2" key="1">
    <citation type="submission" date="2015-05" db="EMBL/GenBank/DDBJ databases">
        <authorList>
            <person name="Goodhead I."/>
        </authorList>
    </citation>
    <scope>NUCLEOTIDE SEQUENCE [LARGE SCALE GENOMIC DNA]</scope>
    <source>
        <strain evidence="2">morsitans</strain>
    </source>
</reference>
<dbReference type="Proteomes" id="UP000245838">
    <property type="component" value="Chromosome sggmmb4_Chromosome"/>
</dbReference>
<accession>A0A193QJ19</accession>
<dbReference type="AlphaFoldDB" id="A0A193QJ19"/>
<evidence type="ECO:0000313" key="2">
    <source>
        <dbReference type="Proteomes" id="UP000245838"/>
    </source>
</evidence>
<name>A0A193QJ19_SODGM</name>
<protein>
    <submittedName>
        <fullName evidence="1">Uncharacterized protein</fullName>
    </submittedName>
</protein>
<sequence>MNSIICSDSIRNMVLFDDASSKPFPTAADEIMSLKVNWQNGRHWLKVSNGF</sequence>
<organism evidence="1 2">
    <name type="scientific">Sodalis glossinidius (strain morsitans)</name>
    <dbReference type="NCBI Taxonomy" id="343509"/>
    <lineage>
        <taxon>Bacteria</taxon>
        <taxon>Pseudomonadati</taxon>
        <taxon>Pseudomonadota</taxon>
        <taxon>Gammaproteobacteria</taxon>
        <taxon>Enterobacterales</taxon>
        <taxon>Bruguierivoracaceae</taxon>
        <taxon>Sodalis</taxon>
    </lineage>
</organism>
<proteinExistence type="predicted"/>
<evidence type="ECO:0000313" key="1">
    <source>
        <dbReference type="EMBL" id="CRL44920.1"/>
    </source>
</evidence>
<dbReference type="EMBL" id="LN854557">
    <property type="protein sequence ID" value="CRL44920.1"/>
    <property type="molecule type" value="Genomic_DNA"/>
</dbReference>